<evidence type="ECO:0000313" key="3">
    <source>
        <dbReference type="Proteomes" id="UP000058074"/>
    </source>
</evidence>
<feature type="region of interest" description="Disordered" evidence="1">
    <location>
        <begin position="140"/>
        <end position="163"/>
    </location>
</feature>
<name>A0A0N9UGJ3_SPHMC</name>
<dbReference type="OrthoDB" id="8231875at2"/>
<dbReference type="RefSeq" id="WP_054589605.1">
    <property type="nucleotide sequence ID" value="NZ_CP012700.1"/>
</dbReference>
<protein>
    <submittedName>
        <fullName evidence="2">Uncharacterized protein</fullName>
    </submittedName>
</protein>
<organism evidence="2 3">
    <name type="scientific">Sphingopyxis macrogoltabida</name>
    <name type="common">Sphingomonas macrogoltabidus</name>
    <dbReference type="NCBI Taxonomy" id="33050"/>
    <lineage>
        <taxon>Bacteria</taxon>
        <taxon>Pseudomonadati</taxon>
        <taxon>Pseudomonadota</taxon>
        <taxon>Alphaproteobacteria</taxon>
        <taxon>Sphingomonadales</taxon>
        <taxon>Sphingomonadaceae</taxon>
        <taxon>Sphingopyxis</taxon>
    </lineage>
</organism>
<reference evidence="2 3" key="1">
    <citation type="journal article" date="2015" name="Genome Announc.">
        <title>Complete Genome Sequence of Polypropylene Glycol- and Polyethylene Glycol-Degrading Sphingopyxis macrogoltabida Strain EY-1.</title>
        <authorList>
            <person name="Ohtsubo Y."/>
            <person name="Nagata Y."/>
            <person name="Numata M."/>
            <person name="Tsuchikane K."/>
            <person name="Hosoyama A."/>
            <person name="Yamazoe A."/>
            <person name="Tsuda M."/>
            <person name="Fujita N."/>
            <person name="Kawai F."/>
        </authorList>
    </citation>
    <scope>NUCLEOTIDE SEQUENCE [LARGE SCALE GENOMIC DNA]</scope>
    <source>
        <strain evidence="2 3">EY-1</strain>
    </source>
</reference>
<dbReference type="EMBL" id="CP012700">
    <property type="protein sequence ID" value="ALH82585.1"/>
    <property type="molecule type" value="Genomic_DNA"/>
</dbReference>
<dbReference type="PATRIC" id="fig|33050.5.peg.4179"/>
<sequence>MTDIADFSILAPVPLEHLQSGGAIANAKGFVAFGSRKWELFRKVDELRGCARVPVLIYPSHEDVAAKFSFVASWLGWYVGCEESGNGKHSKGMTHRPPTTGQYTSDNQGHWAVFWHVCDLHELPTAQRLPISAIQTVKGGWRKTAPPRGPELVATPSRLEAPL</sequence>
<dbReference type="Proteomes" id="UP000058074">
    <property type="component" value="Chromosome"/>
</dbReference>
<dbReference type="AlphaFoldDB" id="A0A0N9UGJ3"/>
<evidence type="ECO:0000313" key="2">
    <source>
        <dbReference type="EMBL" id="ALH82585.1"/>
    </source>
</evidence>
<accession>A0A0N9UGJ3</accession>
<evidence type="ECO:0000256" key="1">
    <source>
        <dbReference type="SAM" id="MobiDB-lite"/>
    </source>
</evidence>
<dbReference type="KEGG" id="smag:AN936_20150"/>
<proteinExistence type="predicted"/>
<gene>
    <name evidence="2" type="ORF">AN936_20150</name>
</gene>